<dbReference type="KEGG" id="ccho:CCHOA_03050"/>
<keyword evidence="2" id="KW-1133">Transmembrane helix</keyword>
<keyword evidence="4" id="KW-1185">Reference proteome</keyword>
<proteinExistence type="predicted"/>
<dbReference type="OrthoDB" id="4424536at2"/>
<dbReference type="Pfam" id="PF10969">
    <property type="entry name" value="DUF2771"/>
    <property type="match status" value="1"/>
</dbReference>
<evidence type="ECO:0000256" key="1">
    <source>
        <dbReference type="SAM" id="MobiDB-lite"/>
    </source>
</evidence>
<keyword evidence="2" id="KW-0472">Membrane</keyword>
<evidence type="ECO:0000313" key="3">
    <source>
        <dbReference type="EMBL" id="AZA13023.1"/>
    </source>
</evidence>
<dbReference type="RefSeq" id="WP_123926595.1">
    <property type="nucleotide sequence ID" value="NZ_CP033896.1"/>
</dbReference>
<accession>A0A3G6J5I9</accession>
<dbReference type="AlphaFoldDB" id="A0A3G6J5I9"/>
<evidence type="ECO:0008006" key="5">
    <source>
        <dbReference type="Google" id="ProtNLM"/>
    </source>
</evidence>
<protein>
    <recommendedName>
        <fullName evidence="5">DUF2771 domain-containing protein</fullName>
    </recommendedName>
</protein>
<gene>
    <name evidence="3" type="ORF">CCHOA_03050</name>
</gene>
<evidence type="ECO:0000313" key="4">
    <source>
        <dbReference type="Proteomes" id="UP000269019"/>
    </source>
</evidence>
<sequence>MAAKQRTNNNLTQLMILLVAVIVVVVASVGFQHWWNSRPTDISAMEVTVTTDDGETVLSPYAVCELGADCAVQDPTIVPIKVEETASLKVPREVKDSEWKLLLLYDNPAASSEQVFAPGEIAAVNIPGSVEPLADNEARPTLLVAEVTAVIVGVNDAGEESPYSVTWALHTVDELPEFDGAVSSPAPETDRTPASATPSSATSSE</sequence>
<keyword evidence="2" id="KW-0812">Transmembrane</keyword>
<feature type="transmembrane region" description="Helical" evidence="2">
    <location>
        <begin position="12"/>
        <end position="35"/>
    </location>
</feature>
<dbReference type="Proteomes" id="UP000269019">
    <property type="component" value="Chromosome"/>
</dbReference>
<dbReference type="EMBL" id="CP033896">
    <property type="protein sequence ID" value="AZA13023.1"/>
    <property type="molecule type" value="Genomic_DNA"/>
</dbReference>
<name>A0A3G6J5I9_9CORY</name>
<dbReference type="InterPro" id="IPR024495">
    <property type="entry name" value="DUF2771"/>
</dbReference>
<reference evidence="3 4" key="1">
    <citation type="submission" date="2018-11" db="EMBL/GenBank/DDBJ databases">
        <authorList>
            <person name="Kleinhagauer T."/>
            <person name="Glaeser S.P."/>
            <person name="Spergser J."/>
            <person name="Ruckert C."/>
            <person name="Kaempfer P."/>
            <person name="Busse H.-J."/>
        </authorList>
    </citation>
    <scope>NUCLEOTIDE SEQUENCE [LARGE SCALE GENOMIC DNA]</scope>
    <source>
        <strain evidence="3 4">200CH</strain>
    </source>
</reference>
<evidence type="ECO:0000256" key="2">
    <source>
        <dbReference type="SAM" id="Phobius"/>
    </source>
</evidence>
<feature type="region of interest" description="Disordered" evidence="1">
    <location>
        <begin position="178"/>
        <end position="205"/>
    </location>
</feature>
<feature type="compositionally biased region" description="Low complexity" evidence="1">
    <location>
        <begin position="192"/>
        <end position="205"/>
    </location>
</feature>
<organism evidence="3 4">
    <name type="scientific">Corynebacterium choanae</name>
    <dbReference type="NCBI Taxonomy" id="1862358"/>
    <lineage>
        <taxon>Bacteria</taxon>
        <taxon>Bacillati</taxon>
        <taxon>Actinomycetota</taxon>
        <taxon>Actinomycetes</taxon>
        <taxon>Mycobacteriales</taxon>
        <taxon>Corynebacteriaceae</taxon>
        <taxon>Corynebacterium</taxon>
    </lineage>
</organism>